<dbReference type="SUPFAM" id="SSF53474">
    <property type="entry name" value="alpha/beta-Hydrolases"/>
    <property type="match status" value="1"/>
</dbReference>
<dbReference type="RefSeq" id="WP_183750585.1">
    <property type="nucleotide sequence ID" value="NZ_JACICC010000001.1"/>
</dbReference>
<evidence type="ECO:0000259" key="2">
    <source>
        <dbReference type="Pfam" id="PF12146"/>
    </source>
</evidence>
<gene>
    <name evidence="3" type="ORF">FHS81_000666</name>
</gene>
<dbReference type="GO" id="GO:0016787">
    <property type="term" value="F:hydrolase activity"/>
    <property type="evidence" value="ECO:0007669"/>
    <property type="project" value="UniProtKB-KW"/>
</dbReference>
<protein>
    <submittedName>
        <fullName evidence="3">Alpha-beta hydrolase superfamily lysophospholipase</fullName>
    </submittedName>
</protein>
<feature type="domain" description="Serine aminopeptidase S33" evidence="2">
    <location>
        <begin position="80"/>
        <end position="315"/>
    </location>
</feature>
<dbReference type="Pfam" id="PF12146">
    <property type="entry name" value="Hydrolase_4"/>
    <property type="match status" value="1"/>
</dbReference>
<evidence type="ECO:0000256" key="1">
    <source>
        <dbReference type="SAM" id="Phobius"/>
    </source>
</evidence>
<keyword evidence="4" id="KW-1185">Reference proteome</keyword>
<keyword evidence="1" id="KW-1133">Transmembrane helix</keyword>
<dbReference type="InterPro" id="IPR022742">
    <property type="entry name" value="Hydrolase_4"/>
</dbReference>
<accession>A0A7W6EFZ4</accession>
<evidence type="ECO:0000313" key="4">
    <source>
        <dbReference type="Proteomes" id="UP000537592"/>
    </source>
</evidence>
<sequence length="344" mass="37222">MPEWVIWSGVFLAGAVAIYLLLALALIAISQPKTSHPTGEGIDFNSAIAADYADMPTLKTVPARDGEGLRYRIYGDAAAARRLVVLIHGSGWHGMQFHTMARWLAVEATALVVVPDLRGHGDSPRRRGDIDYIGQLEDDLADLIESMVKRVAGLPVIVGGHSSGGGLAVRFAGGDHTGKVDGYVLLAPFLKYNAPTVRRGLQSWASAAIPRIIGLSMLNAVGITAFNHLPVIAFAMPRQVLEGPYGATVTGRYSYRLNTSFAPRSDYRRDLACIRKPLFVVAGDADEAFDAARYEPLIAAQTATGEYAVVPGVNHIELLADQATLVLIRDWIDRHFPISAKEQR</sequence>
<dbReference type="Proteomes" id="UP000537592">
    <property type="component" value="Unassembled WGS sequence"/>
</dbReference>
<dbReference type="PANTHER" id="PTHR11614">
    <property type="entry name" value="PHOSPHOLIPASE-RELATED"/>
    <property type="match status" value="1"/>
</dbReference>
<dbReference type="Gene3D" id="3.40.50.1820">
    <property type="entry name" value="alpha/beta hydrolase"/>
    <property type="match status" value="1"/>
</dbReference>
<dbReference type="EMBL" id="JACICC010000001">
    <property type="protein sequence ID" value="MBB3808612.1"/>
    <property type="molecule type" value="Genomic_DNA"/>
</dbReference>
<dbReference type="InterPro" id="IPR029058">
    <property type="entry name" value="AB_hydrolase_fold"/>
</dbReference>
<reference evidence="3 4" key="1">
    <citation type="submission" date="2020-08" db="EMBL/GenBank/DDBJ databases">
        <title>Genomic Encyclopedia of Type Strains, Phase IV (KMG-IV): sequencing the most valuable type-strain genomes for metagenomic binning, comparative biology and taxonomic classification.</title>
        <authorList>
            <person name="Goeker M."/>
        </authorList>
    </citation>
    <scope>NUCLEOTIDE SEQUENCE [LARGE SCALE GENOMIC DNA]</scope>
    <source>
        <strain evidence="3 4">DSM 28760</strain>
    </source>
</reference>
<comment type="caution">
    <text evidence="3">The sequence shown here is derived from an EMBL/GenBank/DDBJ whole genome shotgun (WGS) entry which is preliminary data.</text>
</comment>
<keyword evidence="1" id="KW-0472">Membrane</keyword>
<keyword evidence="3" id="KW-0378">Hydrolase</keyword>
<evidence type="ECO:0000313" key="3">
    <source>
        <dbReference type="EMBL" id="MBB3808612.1"/>
    </source>
</evidence>
<organism evidence="3 4">
    <name type="scientific">Pseudochelatococcus contaminans</name>
    <dbReference type="NCBI Taxonomy" id="1538103"/>
    <lineage>
        <taxon>Bacteria</taxon>
        <taxon>Pseudomonadati</taxon>
        <taxon>Pseudomonadota</taxon>
        <taxon>Alphaproteobacteria</taxon>
        <taxon>Hyphomicrobiales</taxon>
        <taxon>Chelatococcaceae</taxon>
        <taxon>Pseudochelatococcus</taxon>
    </lineage>
</organism>
<dbReference type="InterPro" id="IPR051044">
    <property type="entry name" value="MAG_DAG_Lipase"/>
</dbReference>
<name>A0A7W6EFZ4_9HYPH</name>
<proteinExistence type="predicted"/>
<feature type="transmembrane region" description="Helical" evidence="1">
    <location>
        <begin position="6"/>
        <end position="29"/>
    </location>
</feature>
<keyword evidence="1" id="KW-0812">Transmembrane</keyword>
<dbReference type="AlphaFoldDB" id="A0A7W6EFZ4"/>